<name>A0A5A7UIC3_CUCMM</name>
<keyword evidence="2" id="KW-0645">Protease</keyword>
<evidence type="ECO:0000313" key="6">
    <source>
        <dbReference type="Proteomes" id="UP000321393"/>
    </source>
</evidence>
<dbReference type="Pfam" id="PF02902">
    <property type="entry name" value="Peptidase_C48"/>
    <property type="match status" value="1"/>
</dbReference>
<evidence type="ECO:0000256" key="3">
    <source>
        <dbReference type="ARBA" id="ARBA00022801"/>
    </source>
</evidence>
<evidence type="ECO:0000256" key="2">
    <source>
        <dbReference type="ARBA" id="ARBA00022670"/>
    </source>
</evidence>
<dbReference type="Proteomes" id="UP000321393">
    <property type="component" value="Unassembled WGS sequence"/>
</dbReference>
<gene>
    <name evidence="5" type="ORF">E6C27_scaffold102G001290</name>
</gene>
<dbReference type="AlphaFoldDB" id="A0A5A7UIC3"/>
<comment type="similarity">
    <text evidence="1">Belongs to the peptidase C48 family.</text>
</comment>
<feature type="domain" description="Ubiquitin-like protease family profile" evidence="4">
    <location>
        <begin position="166"/>
        <end position="239"/>
    </location>
</feature>
<comment type="caution">
    <text evidence="5">The sequence shown here is derived from an EMBL/GenBank/DDBJ whole genome shotgun (WGS) entry which is preliminary data.</text>
</comment>
<dbReference type="Gene3D" id="1.10.418.20">
    <property type="match status" value="1"/>
</dbReference>
<dbReference type="InterPro" id="IPR038765">
    <property type="entry name" value="Papain-like_cys_pep_sf"/>
</dbReference>
<dbReference type="GO" id="GO:0008234">
    <property type="term" value="F:cysteine-type peptidase activity"/>
    <property type="evidence" value="ECO:0007669"/>
    <property type="project" value="InterPro"/>
</dbReference>
<sequence length="252" mass="28931">MRGPTTMIHLTQISSDANRLVVDYNERGEWIGENATQMGRPCSLAVGKVDNIVATGTVFKRRSTDEIVYGVRLGEGDVRVLIELAYISKKSRELEALKGTKSKMNELKLPMTIRFVLRHVEKDMKDEYLIIPVDTQEIFGYSFNVNVMKDIIKQLYLMEELALSVILSYMIGLRMFYAETNTRAQPLTWVSVKCAQQPGSTECGYYVMKFMQDIVRQKSITITDVLTRQAPYTQSELDMVRVEYCDFLGRYI</sequence>
<dbReference type="OrthoDB" id="1863538at2759"/>
<dbReference type="EMBL" id="SSTE01009593">
    <property type="protein sequence ID" value="KAA0053311.1"/>
    <property type="molecule type" value="Genomic_DNA"/>
</dbReference>
<proteinExistence type="inferred from homology"/>
<accession>A0A5A7UIC3</accession>
<evidence type="ECO:0000259" key="4">
    <source>
        <dbReference type="Pfam" id="PF02902"/>
    </source>
</evidence>
<dbReference type="SUPFAM" id="SSF54001">
    <property type="entry name" value="Cysteine proteinases"/>
    <property type="match status" value="1"/>
</dbReference>
<reference evidence="5 6" key="1">
    <citation type="submission" date="2019-08" db="EMBL/GenBank/DDBJ databases">
        <title>Draft genome sequences of two oriental melons (Cucumis melo L. var makuwa).</title>
        <authorList>
            <person name="Kwon S.-Y."/>
        </authorList>
    </citation>
    <scope>NUCLEOTIDE SEQUENCE [LARGE SCALE GENOMIC DNA]</scope>
    <source>
        <strain evidence="6">cv. SW 3</strain>
        <tissue evidence="5">Leaf</tissue>
    </source>
</reference>
<dbReference type="GO" id="GO:0006508">
    <property type="term" value="P:proteolysis"/>
    <property type="evidence" value="ECO:0007669"/>
    <property type="project" value="UniProtKB-KW"/>
</dbReference>
<keyword evidence="3" id="KW-0378">Hydrolase</keyword>
<protein>
    <recommendedName>
        <fullName evidence="4">Ubiquitin-like protease family profile domain-containing protein</fullName>
    </recommendedName>
</protein>
<evidence type="ECO:0000256" key="1">
    <source>
        <dbReference type="ARBA" id="ARBA00005234"/>
    </source>
</evidence>
<organism evidence="5 6">
    <name type="scientific">Cucumis melo var. makuwa</name>
    <name type="common">Oriental melon</name>
    <dbReference type="NCBI Taxonomy" id="1194695"/>
    <lineage>
        <taxon>Eukaryota</taxon>
        <taxon>Viridiplantae</taxon>
        <taxon>Streptophyta</taxon>
        <taxon>Embryophyta</taxon>
        <taxon>Tracheophyta</taxon>
        <taxon>Spermatophyta</taxon>
        <taxon>Magnoliopsida</taxon>
        <taxon>eudicotyledons</taxon>
        <taxon>Gunneridae</taxon>
        <taxon>Pentapetalae</taxon>
        <taxon>rosids</taxon>
        <taxon>fabids</taxon>
        <taxon>Cucurbitales</taxon>
        <taxon>Cucurbitaceae</taxon>
        <taxon>Benincaseae</taxon>
        <taxon>Cucumis</taxon>
    </lineage>
</organism>
<evidence type="ECO:0000313" key="5">
    <source>
        <dbReference type="EMBL" id="KAA0053311.1"/>
    </source>
</evidence>
<dbReference type="InterPro" id="IPR003653">
    <property type="entry name" value="Peptidase_C48_C"/>
</dbReference>